<sequence length="243" mass="27994">MVHTPLLKLSIIIPAYNEGRTVHLILDKIKQVCLVNNIQKEVIIVNDCSKDNTEEAILRYQQNNPELALSYYKHEVNKGKGAALHTGISKASGQYLIIQDADLEYDPREYNLLLQPVLEGFADVVYGSRFMGGNPHRILFFWHTIGNKFLTFLSNMFTNLNLTDMETCYKLFRTDMIQQIKLEENRFGFEPEVTAKVARIPGIRIYEVGISYYGRTYAEGKKINWKDGFRAIWCISKYGLLGR</sequence>
<accession>A0ABT8R5X3</accession>
<evidence type="ECO:0000313" key="3">
    <source>
        <dbReference type="Proteomes" id="UP001168528"/>
    </source>
</evidence>
<proteinExistence type="predicted"/>
<dbReference type="InterPro" id="IPR001173">
    <property type="entry name" value="Glyco_trans_2-like"/>
</dbReference>
<dbReference type="PANTHER" id="PTHR48090">
    <property type="entry name" value="UNDECAPRENYL-PHOSPHATE 4-DEOXY-4-FORMAMIDO-L-ARABINOSE TRANSFERASE-RELATED"/>
    <property type="match status" value="1"/>
</dbReference>
<dbReference type="Pfam" id="PF00535">
    <property type="entry name" value="Glycos_transf_2"/>
    <property type="match status" value="1"/>
</dbReference>
<name>A0ABT8R5X3_9BACT</name>
<dbReference type="PANTHER" id="PTHR48090:SF7">
    <property type="entry name" value="RFBJ PROTEIN"/>
    <property type="match status" value="1"/>
</dbReference>
<dbReference type="InterPro" id="IPR050256">
    <property type="entry name" value="Glycosyltransferase_2"/>
</dbReference>
<protein>
    <submittedName>
        <fullName evidence="2">Glycosyltransferase family 2 protein</fullName>
    </submittedName>
</protein>
<comment type="caution">
    <text evidence="2">The sequence shown here is derived from an EMBL/GenBank/DDBJ whole genome shotgun (WGS) entry which is preliminary data.</text>
</comment>
<organism evidence="2 3">
    <name type="scientific">Rhodocytophaga aerolata</name>
    <dbReference type="NCBI Taxonomy" id="455078"/>
    <lineage>
        <taxon>Bacteria</taxon>
        <taxon>Pseudomonadati</taxon>
        <taxon>Bacteroidota</taxon>
        <taxon>Cytophagia</taxon>
        <taxon>Cytophagales</taxon>
        <taxon>Rhodocytophagaceae</taxon>
        <taxon>Rhodocytophaga</taxon>
    </lineage>
</organism>
<gene>
    <name evidence="2" type="ORF">Q0590_13785</name>
</gene>
<dbReference type="SUPFAM" id="SSF53448">
    <property type="entry name" value="Nucleotide-diphospho-sugar transferases"/>
    <property type="match status" value="1"/>
</dbReference>
<dbReference type="EMBL" id="JAUKPO010000006">
    <property type="protein sequence ID" value="MDO1447334.1"/>
    <property type="molecule type" value="Genomic_DNA"/>
</dbReference>
<reference evidence="2" key="1">
    <citation type="submission" date="2023-07" db="EMBL/GenBank/DDBJ databases">
        <title>The genome sequence of Rhodocytophaga aerolata KACC 12507.</title>
        <authorList>
            <person name="Zhang X."/>
        </authorList>
    </citation>
    <scope>NUCLEOTIDE SEQUENCE</scope>
    <source>
        <strain evidence="2">KACC 12507</strain>
    </source>
</reference>
<evidence type="ECO:0000313" key="2">
    <source>
        <dbReference type="EMBL" id="MDO1447334.1"/>
    </source>
</evidence>
<dbReference type="InterPro" id="IPR029044">
    <property type="entry name" value="Nucleotide-diphossugar_trans"/>
</dbReference>
<evidence type="ECO:0000259" key="1">
    <source>
        <dbReference type="Pfam" id="PF00535"/>
    </source>
</evidence>
<feature type="domain" description="Glycosyltransferase 2-like" evidence="1">
    <location>
        <begin position="10"/>
        <end position="179"/>
    </location>
</feature>
<dbReference type="Gene3D" id="3.90.550.10">
    <property type="entry name" value="Spore Coat Polysaccharide Biosynthesis Protein SpsA, Chain A"/>
    <property type="match status" value="1"/>
</dbReference>
<dbReference type="Proteomes" id="UP001168528">
    <property type="component" value="Unassembled WGS sequence"/>
</dbReference>
<keyword evidence="3" id="KW-1185">Reference proteome</keyword>
<dbReference type="CDD" id="cd04179">
    <property type="entry name" value="DPM_DPG-synthase_like"/>
    <property type="match status" value="1"/>
</dbReference>